<dbReference type="Gene3D" id="3.40.50.10800">
    <property type="entry name" value="NadA-like"/>
    <property type="match status" value="3"/>
</dbReference>
<evidence type="ECO:0000256" key="3">
    <source>
        <dbReference type="ARBA" id="ARBA00012669"/>
    </source>
</evidence>
<dbReference type="EC" id="2.5.1.72" evidence="3 10"/>
<proteinExistence type="predicted"/>
<organism evidence="11 12">
    <name type="scientific">Faecalicatena fissicatena</name>
    <dbReference type="NCBI Taxonomy" id="290055"/>
    <lineage>
        <taxon>Bacteria</taxon>
        <taxon>Bacillati</taxon>
        <taxon>Bacillota</taxon>
        <taxon>Clostridia</taxon>
        <taxon>Lachnospirales</taxon>
        <taxon>Lachnospiraceae</taxon>
        <taxon>Faecalicatena</taxon>
    </lineage>
</organism>
<comment type="caution">
    <text evidence="11">The sequence shown here is derived from an EMBL/GenBank/DDBJ whole genome shotgun (WGS) entry which is preliminary data.</text>
</comment>
<dbReference type="PANTHER" id="PTHR30573:SF0">
    <property type="entry name" value="QUINOLINATE SYNTHASE, CHLOROPLASTIC"/>
    <property type="match status" value="1"/>
</dbReference>
<evidence type="ECO:0000313" key="11">
    <source>
        <dbReference type="EMBL" id="MBM6738815.1"/>
    </source>
</evidence>
<keyword evidence="12" id="KW-1185">Reference proteome</keyword>
<dbReference type="InterPro" id="IPR036094">
    <property type="entry name" value="NadA_sf"/>
</dbReference>
<dbReference type="EMBL" id="JACLYY010000012">
    <property type="protein sequence ID" value="MBM6738815.1"/>
    <property type="molecule type" value="Genomic_DNA"/>
</dbReference>
<name>A0ABS2EB00_9FIRM</name>
<comment type="cofactor">
    <cofactor evidence="1">
        <name>[4Fe-4S] cluster</name>
        <dbReference type="ChEBI" id="CHEBI:49883"/>
    </cofactor>
</comment>
<dbReference type="NCBIfam" id="NF006878">
    <property type="entry name" value="PRK09375.1-2"/>
    <property type="match status" value="1"/>
</dbReference>
<dbReference type="PANTHER" id="PTHR30573">
    <property type="entry name" value="QUINOLINATE SYNTHETASE A"/>
    <property type="match status" value="1"/>
</dbReference>
<accession>A0ABS2EB00</accession>
<keyword evidence="4" id="KW-0004">4Fe-4S</keyword>
<dbReference type="Proteomes" id="UP000716906">
    <property type="component" value="Unassembled WGS sequence"/>
</dbReference>
<protein>
    <recommendedName>
        <fullName evidence="3 10">Quinolinate synthase</fullName>
        <ecNumber evidence="3 10">2.5.1.72</ecNumber>
    </recommendedName>
</protein>
<dbReference type="RefSeq" id="WP_033124228.1">
    <property type="nucleotide sequence ID" value="NZ_JACLYY010000012.1"/>
</dbReference>
<evidence type="ECO:0000313" key="12">
    <source>
        <dbReference type="Proteomes" id="UP000716906"/>
    </source>
</evidence>
<keyword evidence="9" id="KW-0411">Iron-sulfur</keyword>
<evidence type="ECO:0000256" key="9">
    <source>
        <dbReference type="ARBA" id="ARBA00023014"/>
    </source>
</evidence>
<evidence type="ECO:0000256" key="4">
    <source>
        <dbReference type="ARBA" id="ARBA00022485"/>
    </source>
</evidence>
<dbReference type="NCBIfam" id="TIGR00550">
    <property type="entry name" value="nadA"/>
    <property type="match status" value="1"/>
</dbReference>
<evidence type="ECO:0000256" key="6">
    <source>
        <dbReference type="ARBA" id="ARBA00022679"/>
    </source>
</evidence>
<evidence type="ECO:0000256" key="10">
    <source>
        <dbReference type="NCBIfam" id="TIGR00550"/>
    </source>
</evidence>
<dbReference type="SUPFAM" id="SSF142754">
    <property type="entry name" value="NadA-like"/>
    <property type="match status" value="1"/>
</dbReference>
<dbReference type="Pfam" id="PF02445">
    <property type="entry name" value="NadA"/>
    <property type="match status" value="1"/>
</dbReference>
<evidence type="ECO:0000256" key="7">
    <source>
        <dbReference type="ARBA" id="ARBA00022723"/>
    </source>
</evidence>
<keyword evidence="7" id="KW-0479">Metal-binding</keyword>
<reference evidence="11 12" key="1">
    <citation type="journal article" date="2021" name="Sci. Rep.">
        <title>The distribution of antibiotic resistance genes in chicken gut microbiota commensals.</title>
        <authorList>
            <person name="Juricova H."/>
            <person name="Matiasovicova J."/>
            <person name="Kubasova T."/>
            <person name="Cejkova D."/>
            <person name="Rychlik I."/>
        </authorList>
    </citation>
    <scope>NUCLEOTIDE SEQUENCE [LARGE SCALE GENOMIC DNA]</scope>
    <source>
        <strain evidence="11 12">An773</strain>
    </source>
</reference>
<evidence type="ECO:0000256" key="2">
    <source>
        <dbReference type="ARBA" id="ARBA00005065"/>
    </source>
</evidence>
<sequence length="302" mass="34394">MDIKEEINQLKKEKDAVILAHYYVRPEVQEIADYTGDSFYLSRTAEKLTCRVIVFAGVFFMGESAKILNPEKVVLMPEVSADCAMAHMADPETIQKMRDTYDDLAVVCYINSTAELKRHSDVCVTSANAVQIVRELPNRHIFFIPDRNLARFVARQVPEKHFVFNDGFCPVHESMKVREIERARRQHPEALTLVHPECPAAICDMADYVGSTSGIIRYAQDSPSREFIVCTESGVRWELERKNPGKTFYFPDTEPVCEDMKTITLEKIRDVLRTGNNEIHVEESSASQAAKPLERMMDLAAK</sequence>
<dbReference type="InterPro" id="IPR003473">
    <property type="entry name" value="NadA"/>
</dbReference>
<keyword evidence="5" id="KW-0662">Pyridine nucleotide biosynthesis</keyword>
<gene>
    <name evidence="11" type="primary">nadA</name>
    <name evidence="11" type="ORF">H7U36_12020</name>
</gene>
<keyword evidence="8" id="KW-0408">Iron</keyword>
<evidence type="ECO:0000256" key="5">
    <source>
        <dbReference type="ARBA" id="ARBA00022642"/>
    </source>
</evidence>
<comment type="pathway">
    <text evidence="2">Cofactor biosynthesis; NAD(+) biosynthesis; quinolinate from iminoaspartate: step 1/1.</text>
</comment>
<evidence type="ECO:0000256" key="1">
    <source>
        <dbReference type="ARBA" id="ARBA00001966"/>
    </source>
</evidence>
<evidence type="ECO:0000256" key="8">
    <source>
        <dbReference type="ARBA" id="ARBA00023004"/>
    </source>
</evidence>
<keyword evidence="6" id="KW-0808">Transferase</keyword>